<dbReference type="InterPro" id="IPR000014">
    <property type="entry name" value="PAS"/>
</dbReference>
<dbReference type="KEGG" id="dai:Desaci_1871"/>
<dbReference type="Gene3D" id="1.10.8.60">
    <property type="match status" value="1"/>
</dbReference>
<dbReference type="SMART" id="SM00091">
    <property type="entry name" value="PAS"/>
    <property type="match status" value="1"/>
</dbReference>
<dbReference type="PROSITE" id="PS50045">
    <property type="entry name" value="SIGMA54_INTERACT_4"/>
    <property type="match status" value="1"/>
</dbReference>
<dbReference type="Pfam" id="PF08448">
    <property type="entry name" value="PAS_4"/>
    <property type="match status" value="1"/>
</dbReference>
<keyword evidence="4" id="KW-0804">Transcription</keyword>
<dbReference type="Gene3D" id="3.40.50.300">
    <property type="entry name" value="P-loop containing nucleotide triphosphate hydrolases"/>
    <property type="match status" value="1"/>
</dbReference>
<dbReference type="SMART" id="SM00382">
    <property type="entry name" value="AAA"/>
    <property type="match status" value="1"/>
</dbReference>
<keyword evidence="3" id="KW-0805">Transcription regulation</keyword>
<dbReference type="Pfam" id="PF02954">
    <property type="entry name" value="HTH_8"/>
    <property type="match status" value="1"/>
</dbReference>
<dbReference type="SUPFAM" id="SSF46689">
    <property type="entry name" value="Homeodomain-like"/>
    <property type="match status" value="1"/>
</dbReference>
<dbReference type="EMBL" id="CP003639">
    <property type="protein sequence ID" value="AFM40848.1"/>
    <property type="molecule type" value="Genomic_DNA"/>
</dbReference>
<organism evidence="7 8">
    <name type="scientific">Desulfosporosinus acidiphilus (strain DSM 22704 / JCM 16185 / SJ4)</name>
    <dbReference type="NCBI Taxonomy" id="646529"/>
    <lineage>
        <taxon>Bacteria</taxon>
        <taxon>Bacillati</taxon>
        <taxon>Bacillota</taxon>
        <taxon>Clostridia</taxon>
        <taxon>Eubacteriales</taxon>
        <taxon>Desulfitobacteriaceae</taxon>
        <taxon>Desulfosporosinus</taxon>
    </lineage>
</organism>
<dbReference type="Pfam" id="PF00158">
    <property type="entry name" value="Sigma54_activat"/>
    <property type="match status" value="1"/>
</dbReference>
<dbReference type="AlphaFoldDB" id="I4D4X4"/>
<dbReference type="GO" id="GO:0006355">
    <property type="term" value="P:regulation of DNA-templated transcription"/>
    <property type="evidence" value="ECO:0007669"/>
    <property type="project" value="InterPro"/>
</dbReference>
<evidence type="ECO:0000313" key="7">
    <source>
        <dbReference type="EMBL" id="AFM40848.1"/>
    </source>
</evidence>
<keyword evidence="2" id="KW-0067">ATP-binding</keyword>
<dbReference type="InterPro" id="IPR058031">
    <property type="entry name" value="AAA_lid_NorR"/>
</dbReference>
<dbReference type="InterPro" id="IPR002078">
    <property type="entry name" value="Sigma_54_int"/>
</dbReference>
<evidence type="ECO:0000256" key="1">
    <source>
        <dbReference type="ARBA" id="ARBA00022741"/>
    </source>
</evidence>
<dbReference type="HOGENOM" id="CLU_000445_8_1_9"/>
<accession>I4D4X4</accession>
<proteinExistence type="predicted"/>
<dbReference type="Gene3D" id="3.30.450.20">
    <property type="entry name" value="PAS domain"/>
    <property type="match status" value="1"/>
</dbReference>
<dbReference type="InterPro" id="IPR025943">
    <property type="entry name" value="Sigma_54_int_dom_ATP-bd_2"/>
</dbReference>
<dbReference type="InterPro" id="IPR027417">
    <property type="entry name" value="P-loop_NTPase"/>
</dbReference>
<feature type="domain" description="Sigma-54 factor interaction" evidence="5">
    <location>
        <begin position="153"/>
        <end position="381"/>
    </location>
</feature>
<protein>
    <submittedName>
        <fullName evidence="7">PAS domain S-box</fullName>
    </submittedName>
</protein>
<dbReference type="PROSITE" id="PS00675">
    <property type="entry name" value="SIGMA54_INTERACT_1"/>
    <property type="match status" value="1"/>
</dbReference>
<evidence type="ECO:0000259" key="5">
    <source>
        <dbReference type="PROSITE" id="PS50045"/>
    </source>
</evidence>
<dbReference type="CDD" id="cd00130">
    <property type="entry name" value="PAS"/>
    <property type="match status" value="1"/>
</dbReference>
<dbReference type="InterPro" id="IPR003593">
    <property type="entry name" value="AAA+_ATPase"/>
</dbReference>
<evidence type="ECO:0000256" key="4">
    <source>
        <dbReference type="ARBA" id="ARBA00023163"/>
    </source>
</evidence>
<dbReference type="InterPro" id="IPR035965">
    <property type="entry name" value="PAS-like_dom_sf"/>
</dbReference>
<dbReference type="CDD" id="cd00009">
    <property type="entry name" value="AAA"/>
    <property type="match status" value="1"/>
</dbReference>
<dbReference type="InterPro" id="IPR025662">
    <property type="entry name" value="Sigma_54_int_dom_ATP-bd_1"/>
</dbReference>
<dbReference type="SUPFAM" id="SSF55785">
    <property type="entry name" value="PYP-like sensor domain (PAS domain)"/>
    <property type="match status" value="1"/>
</dbReference>
<dbReference type="GO" id="GO:0043565">
    <property type="term" value="F:sequence-specific DNA binding"/>
    <property type="evidence" value="ECO:0007669"/>
    <property type="project" value="InterPro"/>
</dbReference>
<dbReference type="eggNOG" id="COG3829">
    <property type="taxonomic scope" value="Bacteria"/>
</dbReference>
<dbReference type="GO" id="GO:0005524">
    <property type="term" value="F:ATP binding"/>
    <property type="evidence" value="ECO:0007669"/>
    <property type="project" value="UniProtKB-KW"/>
</dbReference>
<dbReference type="PROSITE" id="PS00676">
    <property type="entry name" value="SIGMA54_INTERACT_2"/>
    <property type="match status" value="1"/>
</dbReference>
<dbReference type="Proteomes" id="UP000002892">
    <property type="component" value="Chromosome"/>
</dbReference>
<evidence type="ECO:0000256" key="3">
    <source>
        <dbReference type="ARBA" id="ARBA00023015"/>
    </source>
</evidence>
<dbReference type="NCBIfam" id="TIGR00229">
    <property type="entry name" value="sensory_box"/>
    <property type="match status" value="1"/>
</dbReference>
<keyword evidence="8" id="KW-1185">Reference proteome</keyword>
<dbReference type="STRING" id="646529.Desaci_1871"/>
<evidence type="ECO:0000259" key="6">
    <source>
        <dbReference type="PROSITE" id="PS50112"/>
    </source>
</evidence>
<evidence type="ECO:0000256" key="2">
    <source>
        <dbReference type="ARBA" id="ARBA00022840"/>
    </source>
</evidence>
<dbReference type="Gene3D" id="1.10.10.60">
    <property type="entry name" value="Homeodomain-like"/>
    <property type="match status" value="1"/>
</dbReference>
<keyword evidence="1" id="KW-0547">Nucleotide-binding</keyword>
<feature type="domain" description="PAS" evidence="6">
    <location>
        <begin position="6"/>
        <end position="57"/>
    </location>
</feature>
<dbReference type="PANTHER" id="PTHR32071">
    <property type="entry name" value="TRANSCRIPTIONAL REGULATORY PROTEIN"/>
    <property type="match status" value="1"/>
</dbReference>
<gene>
    <name evidence="7" type="ordered locus">Desaci_1871</name>
</gene>
<dbReference type="PRINTS" id="PR01590">
    <property type="entry name" value="HTHFIS"/>
</dbReference>
<evidence type="ECO:0000313" key="8">
    <source>
        <dbReference type="Proteomes" id="UP000002892"/>
    </source>
</evidence>
<dbReference type="PANTHER" id="PTHR32071:SF74">
    <property type="entry name" value="TRANSCRIPTIONAL ACTIVATOR ROCR"/>
    <property type="match status" value="1"/>
</dbReference>
<dbReference type="InterPro" id="IPR009057">
    <property type="entry name" value="Homeodomain-like_sf"/>
</dbReference>
<dbReference type="PROSITE" id="PS50112">
    <property type="entry name" value="PAS"/>
    <property type="match status" value="1"/>
</dbReference>
<name>I4D4X4_DESAJ</name>
<dbReference type="SUPFAM" id="SSF52540">
    <property type="entry name" value="P-loop containing nucleoside triphosphate hydrolases"/>
    <property type="match status" value="1"/>
</dbReference>
<dbReference type="InterPro" id="IPR013656">
    <property type="entry name" value="PAS_4"/>
</dbReference>
<dbReference type="InterPro" id="IPR002197">
    <property type="entry name" value="HTH_Fis"/>
</dbReference>
<sequence>MEPNFLSESLYTLLENIPEGVHITDQQGITQLYNQSAANIDGINPQKALGKHVLEMFPSLTEETSTILQVLRTGESVIRKEQEIRNLYGIPIYLLTTSLPIRANGRIVGAIDISQNLTQVKLLAEKIVDLHSDLKLRPKRPNVEHANYTFNDIIGQHPALLEVIERAKKAARTDSPILVHGETGTGKELLVQSIHNHSPRRNGPFISQNCAALPATLMESILFGTSKGSFTGAENRIGLVELADGGTLFLDELTCLDFELQAKLLRFIQEKNIRRIGDSQLRPMNVRIITSTNMDPAVAVKKNLLRPDLYYRLNVVSLKLPPLRERSTDIPILTQRFITELNQNLHCQISSISPPVQDLFSSYPWPGNIRELRCTLEGAMNLAETDSLEITHLPPHLLQKALPDQPMNLSDVENLPLPEALGKVEKTLISSALEKSKGNVSQAAKILGLPRQTLQYKIQALGIKL</sequence>
<reference evidence="7 8" key="1">
    <citation type="journal article" date="2012" name="J. Bacteriol.">
        <title>Complete genome sequences of Desulfosporosinus orientis DSM765T, Desulfosporosinus youngiae DSM17734T, Desulfosporosinus meridiei DSM13257T, and Desulfosporosinus acidiphilus DSM22704T.</title>
        <authorList>
            <person name="Pester M."/>
            <person name="Brambilla E."/>
            <person name="Alazard D."/>
            <person name="Rattei T."/>
            <person name="Weinmaier T."/>
            <person name="Han J."/>
            <person name="Lucas S."/>
            <person name="Lapidus A."/>
            <person name="Cheng J.F."/>
            <person name="Goodwin L."/>
            <person name="Pitluck S."/>
            <person name="Peters L."/>
            <person name="Ovchinnikova G."/>
            <person name="Teshima H."/>
            <person name="Detter J.C."/>
            <person name="Han C.S."/>
            <person name="Tapia R."/>
            <person name="Land M.L."/>
            <person name="Hauser L."/>
            <person name="Kyrpides N.C."/>
            <person name="Ivanova N.N."/>
            <person name="Pagani I."/>
            <person name="Huntmann M."/>
            <person name="Wei C.L."/>
            <person name="Davenport K.W."/>
            <person name="Daligault H."/>
            <person name="Chain P.S."/>
            <person name="Chen A."/>
            <person name="Mavromatis K."/>
            <person name="Markowitz V."/>
            <person name="Szeto E."/>
            <person name="Mikhailova N."/>
            <person name="Pati A."/>
            <person name="Wagner M."/>
            <person name="Woyke T."/>
            <person name="Ollivier B."/>
            <person name="Klenk H.P."/>
            <person name="Spring S."/>
            <person name="Loy A."/>
        </authorList>
    </citation>
    <scope>NUCLEOTIDE SEQUENCE [LARGE SCALE GENOMIC DNA]</scope>
    <source>
        <strain evidence="8">DSM 22704 / JCM 16185 / SJ4</strain>
    </source>
</reference>
<dbReference type="RefSeq" id="WP_014826854.1">
    <property type="nucleotide sequence ID" value="NC_018068.1"/>
</dbReference>
<dbReference type="Pfam" id="PF25601">
    <property type="entry name" value="AAA_lid_14"/>
    <property type="match status" value="1"/>
</dbReference>
<dbReference type="FunFam" id="3.40.50.300:FF:000006">
    <property type="entry name" value="DNA-binding transcriptional regulator NtrC"/>
    <property type="match status" value="1"/>
</dbReference>